<dbReference type="EMBL" id="CP051684">
    <property type="protein sequence ID" value="QJD91250.1"/>
    <property type="molecule type" value="Genomic_DNA"/>
</dbReference>
<reference evidence="1 2" key="1">
    <citation type="submission" date="2020-04" db="EMBL/GenBank/DDBJ databases">
        <title>Genome sequencing of novel species.</title>
        <authorList>
            <person name="Heo J."/>
            <person name="Kim S.-J."/>
            <person name="Kim J.-S."/>
            <person name="Hong S.-B."/>
            <person name="Kwon S.-W."/>
        </authorList>
    </citation>
    <scope>NUCLEOTIDE SEQUENCE [LARGE SCALE GENOMIC DNA]</scope>
    <source>
        <strain evidence="1 2">AF9R3</strain>
    </source>
</reference>
<dbReference type="Proteomes" id="UP000503117">
    <property type="component" value="Chromosome"/>
</dbReference>
<dbReference type="RefSeq" id="WP_169112736.1">
    <property type="nucleotide sequence ID" value="NZ_CP051684.1"/>
</dbReference>
<evidence type="ECO:0000313" key="2">
    <source>
        <dbReference type="Proteomes" id="UP000503117"/>
    </source>
</evidence>
<gene>
    <name evidence="1" type="ORF">HH213_14920</name>
</gene>
<evidence type="ECO:0000313" key="1">
    <source>
        <dbReference type="EMBL" id="QJD91250.1"/>
    </source>
</evidence>
<protein>
    <submittedName>
        <fullName evidence="1">H-NS histone family protein</fullName>
    </submittedName>
</protein>
<proteinExistence type="predicted"/>
<sequence>MFALNIPTSSNVADLLAKKAELEALAKKNQEDLYVDRPLFIAQVRELIKTFGITKVEAFPPSKDKQAIVDKDYSLDYFFRDPTTGEEWDGKGKRPSFLSKKKKTDDFRIYHATNTKFPPVAKSVPSPVESATSAVEPSVIAAPDVADTADFAEDVASPAVVDELVVNAAQQITAAAMPSAMAS</sequence>
<accession>A0ABX6MAJ5</accession>
<keyword evidence="2" id="KW-1185">Reference proteome</keyword>
<organism evidence="1 2">
    <name type="scientific">Duganella dendranthematis</name>
    <dbReference type="NCBI Taxonomy" id="2728021"/>
    <lineage>
        <taxon>Bacteria</taxon>
        <taxon>Pseudomonadati</taxon>
        <taxon>Pseudomonadota</taxon>
        <taxon>Betaproteobacteria</taxon>
        <taxon>Burkholderiales</taxon>
        <taxon>Oxalobacteraceae</taxon>
        <taxon>Telluria group</taxon>
        <taxon>Duganella</taxon>
    </lineage>
</organism>
<name>A0ABX6MAJ5_9BURK</name>